<sequence>MRWRAVLAGSALLDALRDHDPHVAGTFPLGLDLRSSDIDLLCHAPDGDAFARLLWGVASGYPDFTMRQWTGGTRAVIASFTIDDLPFEIFGDPRPVESQEGWLHFTVEQRLLELGGDRFHAAVMATRQTGAKTEPAFAQVLGVEGDPYAALAALSAKSDAVLGRLLATAGFTPQAG</sequence>
<dbReference type="EMBL" id="BMIP01000004">
    <property type="protein sequence ID" value="GGD70787.1"/>
    <property type="molecule type" value="Genomic_DNA"/>
</dbReference>
<evidence type="ECO:0000313" key="1">
    <source>
        <dbReference type="EMBL" id="GGD70787.1"/>
    </source>
</evidence>
<comment type="caution">
    <text evidence="1">The sequence shown here is derived from an EMBL/GenBank/DDBJ whole genome shotgun (WGS) entry which is preliminary data.</text>
</comment>
<gene>
    <name evidence="1" type="ORF">GCM10010990_20380</name>
</gene>
<dbReference type="AlphaFoldDB" id="A0A916Z212"/>
<name>A0A916Z212_9SPHN</name>
<evidence type="ECO:0000313" key="2">
    <source>
        <dbReference type="Proteomes" id="UP000612349"/>
    </source>
</evidence>
<keyword evidence="1" id="KW-0378">Hydrolase</keyword>
<accession>A0A916Z212</accession>
<protein>
    <submittedName>
        <fullName evidence="1">Alpha/beta hydrolase</fullName>
    </submittedName>
</protein>
<dbReference type="GO" id="GO:0016787">
    <property type="term" value="F:hydrolase activity"/>
    <property type="evidence" value="ECO:0007669"/>
    <property type="project" value="UniProtKB-KW"/>
</dbReference>
<proteinExistence type="predicted"/>
<dbReference type="InterPro" id="IPR025365">
    <property type="entry name" value="DUF4269"/>
</dbReference>
<dbReference type="Proteomes" id="UP000612349">
    <property type="component" value="Unassembled WGS sequence"/>
</dbReference>
<reference evidence="1" key="1">
    <citation type="journal article" date="2014" name="Int. J. Syst. Evol. Microbiol.">
        <title>Complete genome sequence of Corynebacterium casei LMG S-19264T (=DSM 44701T), isolated from a smear-ripened cheese.</title>
        <authorList>
            <consortium name="US DOE Joint Genome Institute (JGI-PGF)"/>
            <person name="Walter F."/>
            <person name="Albersmeier A."/>
            <person name="Kalinowski J."/>
            <person name="Ruckert C."/>
        </authorList>
    </citation>
    <scope>NUCLEOTIDE SEQUENCE</scope>
    <source>
        <strain evidence="1">CGMCC 1.15360</strain>
    </source>
</reference>
<dbReference type="OrthoDB" id="6402248at2"/>
<reference evidence="1" key="2">
    <citation type="submission" date="2020-09" db="EMBL/GenBank/DDBJ databases">
        <authorList>
            <person name="Sun Q."/>
            <person name="Zhou Y."/>
        </authorList>
    </citation>
    <scope>NUCLEOTIDE SEQUENCE</scope>
    <source>
        <strain evidence="1">CGMCC 1.15360</strain>
    </source>
</reference>
<dbReference type="Pfam" id="PF14091">
    <property type="entry name" value="DUF4269"/>
    <property type="match status" value="1"/>
</dbReference>
<keyword evidence="2" id="KW-1185">Reference proteome</keyword>
<organism evidence="1 2">
    <name type="scientific">Croceicoccus mobilis</name>
    <dbReference type="NCBI Taxonomy" id="1703339"/>
    <lineage>
        <taxon>Bacteria</taxon>
        <taxon>Pseudomonadati</taxon>
        <taxon>Pseudomonadota</taxon>
        <taxon>Alphaproteobacteria</taxon>
        <taxon>Sphingomonadales</taxon>
        <taxon>Erythrobacteraceae</taxon>
        <taxon>Croceicoccus</taxon>
    </lineage>
</organism>